<keyword evidence="3 5" id="KW-1133">Transmembrane helix</keyword>
<dbReference type="GO" id="GO:0006508">
    <property type="term" value="P:proteolysis"/>
    <property type="evidence" value="ECO:0007669"/>
    <property type="project" value="UniProtKB-KW"/>
</dbReference>
<dbReference type="GO" id="GO:0005886">
    <property type="term" value="C:plasma membrane"/>
    <property type="evidence" value="ECO:0007669"/>
    <property type="project" value="TreeGrafter"/>
</dbReference>
<dbReference type="EMBL" id="JAMTCK010000010">
    <property type="protein sequence ID" value="MCP2167562.1"/>
    <property type="molecule type" value="Genomic_DNA"/>
</dbReference>
<sequence>MAALLWLIAGVLLIAVEVLSGDFVLLMLGVGALAAAGITTLGADIVGSLVVFALASLGLITLARPALKRRLHAGEHYRSNTEALVGSRATVLSTVNNHGGQVRIGGEVWSARSYDETQVLQPGQSVTVMDIAGATALVWGEP</sequence>
<dbReference type="InterPro" id="IPR012340">
    <property type="entry name" value="NA-bd_OB-fold"/>
</dbReference>
<dbReference type="RefSeq" id="WP_253774559.1">
    <property type="nucleotide sequence ID" value="NZ_JAMTCK010000010.1"/>
</dbReference>
<dbReference type="SUPFAM" id="SSF141322">
    <property type="entry name" value="NfeD domain-like"/>
    <property type="match status" value="1"/>
</dbReference>
<evidence type="ECO:0000256" key="1">
    <source>
        <dbReference type="ARBA" id="ARBA00004141"/>
    </source>
</evidence>
<dbReference type="Pfam" id="PF01957">
    <property type="entry name" value="NfeD"/>
    <property type="match status" value="1"/>
</dbReference>
<keyword evidence="7" id="KW-0378">Hydrolase</keyword>
<comment type="subcellular location">
    <subcellularLocation>
        <location evidence="1">Membrane</location>
        <topology evidence="1">Multi-pass membrane protein</topology>
    </subcellularLocation>
</comment>
<proteinExistence type="predicted"/>
<comment type="caution">
    <text evidence="7">The sequence shown here is derived from an EMBL/GenBank/DDBJ whole genome shotgun (WGS) entry which is preliminary data.</text>
</comment>
<evidence type="ECO:0000313" key="7">
    <source>
        <dbReference type="EMBL" id="MCP2167562.1"/>
    </source>
</evidence>
<reference evidence="7" key="1">
    <citation type="submission" date="2022-06" db="EMBL/GenBank/DDBJ databases">
        <title>Genomic Encyclopedia of Archaeal and Bacterial Type Strains, Phase II (KMG-II): from individual species to whole genera.</title>
        <authorList>
            <person name="Goeker M."/>
        </authorList>
    </citation>
    <scope>NUCLEOTIDE SEQUENCE</scope>
    <source>
        <strain evidence="7">DSM 43935</strain>
    </source>
</reference>
<evidence type="ECO:0000256" key="5">
    <source>
        <dbReference type="SAM" id="Phobius"/>
    </source>
</evidence>
<keyword evidence="8" id="KW-1185">Reference proteome</keyword>
<feature type="domain" description="NfeD-like C-terminal" evidence="6">
    <location>
        <begin position="82"/>
        <end position="139"/>
    </location>
</feature>
<gene>
    <name evidence="7" type="ORF">LX83_004435</name>
</gene>
<evidence type="ECO:0000256" key="3">
    <source>
        <dbReference type="ARBA" id="ARBA00022989"/>
    </source>
</evidence>
<dbReference type="PANTHER" id="PTHR33507:SF3">
    <property type="entry name" value="INNER MEMBRANE PROTEIN YBBJ"/>
    <property type="match status" value="1"/>
</dbReference>
<protein>
    <submittedName>
        <fullName evidence="7">Membrane protein implicated in regulation of membrane protease activity</fullName>
    </submittedName>
</protein>
<evidence type="ECO:0000313" key="8">
    <source>
        <dbReference type="Proteomes" id="UP001206128"/>
    </source>
</evidence>
<dbReference type="AlphaFoldDB" id="A0AAE3GHN5"/>
<evidence type="ECO:0000256" key="4">
    <source>
        <dbReference type="ARBA" id="ARBA00023136"/>
    </source>
</evidence>
<name>A0AAE3GHN5_9PSEU</name>
<dbReference type="GO" id="GO:0008233">
    <property type="term" value="F:peptidase activity"/>
    <property type="evidence" value="ECO:0007669"/>
    <property type="project" value="UniProtKB-KW"/>
</dbReference>
<feature type="transmembrane region" description="Helical" evidence="5">
    <location>
        <begin position="30"/>
        <end position="63"/>
    </location>
</feature>
<dbReference type="Gene3D" id="2.40.50.140">
    <property type="entry name" value="Nucleic acid-binding proteins"/>
    <property type="match status" value="1"/>
</dbReference>
<evidence type="ECO:0000256" key="2">
    <source>
        <dbReference type="ARBA" id="ARBA00022692"/>
    </source>
</evidence>
<evidence type="ECO:0000259" key="6">
    <source>
        <dbReference type="Pfam" id="PF01957"/>
    </source>
</evidence>
<accession>A0AAE3GHN5</accession>
<dbReference type="InterPro" id="IPR052165">
    <property type="entry name" value="Membrane_assoc_protease"/>
</dbReference>
<dbReference type="InterPro" id="IPR002810">
    <property type="entry name" value="NfeD-like_C"/>
</dbReference>
<organism evidence="7 8">
    <name type="scientific">Goodfellowiella coeruleoviolacea</name>
    <dbReference type="NCBI Taxonomy" id="334858"/>
    <lineage>
        <taxon>Bacteria</taxon>
        <taxon>Bacillati</taxon>
        <taxon>Actinomycetota</taxon>
        <taxon>Actinomycetes</taxon>
        <taxon>Pseudonocardiales</taxon>
        <taxon>Pseudonocardiaceae</taxon>
        <taxon>Goodfellowiella</taxon>
    </lineage>
</organism>
<keyword evidence="4 5" id="KW-0472">Membrane</keyword>
<keyword evidence="2 5" id="KW-0812">Transmembrane</keyword>
<keyword evidence="7" id="KW-0645">Protease</keyword>
<dbReference type="PANTHER" id="PTHR33507">
    <property type="entry name" value="INNER MEMBRANE PROTEIN YBBJ"/>
    <property type="match status" value="1"/>
</dbReference>
<dbReference type="Proteomes" id="UP001206128">
    <property type="component" value="Unassembled WGS sequence"/>
</dbReference>